<dbReference type="EMBL" id="JAHLFO010000040">
    <property type="protein sequence ID" value="MBU3813497.1"/>
    <property type="molecule type" value="Genomic_DNA"/>
</dbReference>
<feature type="transmembrane region" description="Helical" evidence="1">
    <location>
        <begin position="20"/>
        <end position="42"/>
    </location>
</feature>
<comment type="caution">
    <text evidence="2">The sequence shown here is derived from an EMBL/GenBank/DDBJ whole genome shotgun (WGS) entry which is preliminary data.</text>
</comment>
<gene>
    <name evidence="2" type="ORF">H9791_03175</name>
</gene>
<organism evidence="2 3">
    <name type="scientific">Candidatus Bacteroides intestinipullorum</name>
    <dbReference type="NCBI Taxonomy" id="2838471"/>
    <lineage>
        <taxon>Bacteria</taxon>
        <taxon>Pseudomonadati</taxon>
        <taxon>Bacteroidota</taxon>
        <taxon>Bacteroidia</taxon>
        <taxon>Bacteroidales</taxon>
        <taxon>Bacteroidaceae</taxon>
        <taxon>Bacteroides</taxon>
    </lineage>
</organism>
<name>A0A9E2NN97_9BACE</name>
<dbReference type="Proteomes" id="UP000824236">
    <property type="component" value="Unassembled WGS sequence"/>
</dbReference>
<keyword evidence="1" id="KW-0812">Transmembrane</keyword>
<protein>
    <submittedName>
        <fullName evidence="2">Uncharacterized protein</fullName>
    </submittedName>
</protein>
<sequence>MINFRDQEISDKTSDWGDFGSYIGGWYSAIIAFLAIVISWKLNEMNSFENKIGRGIDRITLSYYKIRDLYETVEKNNEDIDKVQKCRKLIMTECRIIDYYIKTFPIKVDNLNDFRNSIYNINSPLRIQHID</sequence>
<keyword evidence="1" id="KW-0472">Membrane</keyword>
<evidence type="ECO:0000313" key="2">
    <source>
        <dbReference type="EMBL" id="MBU3813497.1"/>
    </source>
</evidence>
<dbReference type="AlphaFoldDB" id="A0A9E2NN97"/>
<proteinExistence type="predicted"/>
<accession>A0A9E2NN97</accession>
<evidence type="ECO:0000313" key="3">
    <source>
        <dbReference type="Proteomes" id="UP000824236"/>
    </source>
</evidence>
<reference evidence="2" key="2">
    <citation type="submission" date="2021-04" db="EMBL/GenBank/DDBJ databases">
        <authorList>
            <person name="Gilroy R."/>
        </authorList>
    </citation>
    <scope>NUCLEOTIDE SEQUENCE</scope>
    <source>
        <strain evidence="2">B3-3758</strain>
    </source>
</reference>
<keyword evidence="1" id="KW-1133">Transmembrane helix</keyword>
<reference evidence="2" key="1">
    <citation type="journal article" date="2021" name="PeerJ">
        <title>Extensive microbial diversity within the chicken gut microbiome revealed by metagenomics and culture.</title>
        <authorList>
            <person name="Gilroy R."/>
            <person name="Ravi A."/>
            <person name="Getino M."/>
            <person name="Pursley I."/>
            <person name="Horton D.L."/>
            <person name="Alikhan N.F."/>
            <person name="Baker D."/>
            <person name="Gharbi K."/>
            <person name="Hall N."/>
            <person name="Watson M."/>
            <person name="Adriaenssens E.M."/>
            <person name="Foster-Nyarko E."/>
            <person name="Jarju S."/>
            <person name="Secka A."/>
            <person name="Antonio M."/>
            <person name="Oren A."/>
            <person name="Chaudhuri R.R."/>
            <person name="La Ragione R."/>
            <person name="Hildebrand F."/>
            <person name="Pallen M.J."/>
        </authorList>
    </citation>
    <scope>NUCLEOTIDE SEQUENCE</scope>
    <source>
        <strain evidence="2">B3-3758</strain>
    </source>
</reference>
<evidence type="ECO:0000256" key="1">
    <source>
        <dbReference type="SAM" id="Phobius"/>
    </source>
</evidence>